<dbReference type="GO" id="GO:0003899">
    <property type="term" value="F:DNA-directed RNA polymerase activity"/>
    <property type="evidence" value="ECO:0007669"/>
    <property type="project" value="UniProtKB-EC"/>
</dbReference>
<dbReference type="Gene3D" id="3.30.1490.180">
    <property type="entry name" value="RNA polymerase ii"/>
    <property type="match status" value="1"/>
</dbReference>
<keyword evidence="4" id="KW-0548">Nucleotidyltransferase</keyword>
<evidence type="ECO:0000256" key="3">
    <source>
        <dbReference type="ARBA" id="ARBA00022679"/>
    </source>
</evidence>
<dbReference type="PANTHER" id="PTHR19376">
    <property type="entry name" value="DNA-DIRECTED RNA POLYMERASE"/>
    <property type="match status" value="1"/>
</dbReference>
<dbReference type="GO" id="GO:0006351">
    <property type="term" value="P:DNA-templated transcription"/>
    <property type="evidence" value="ECO:0007669"/>
    <property type="project" value="InterPro"/>
</dbReference>
<evidence type="ECO:0000256" key="4">
    <source>
        <dbReference type="ARBA" id="ARBA00022695"/>
    </source>
</evidence>
<dbReference type="Pfam" id="PF00623">
    <property type="entry name" value="RNA_pol_Rpb1_2"/>
    <property type="match status" value="1"/>
</dbReference>
<organism evidence="7">
    <name type="scientific">viral metagenome</name>
    <dbReference type="NCBI Taxonomy" id="1070528"/>
    <lineage>
        <taxon>unclassified sequences</taxon>
        <taxon>metagenomes</taxon>
        <taxon>organismal metagenomes</taxon>
    </lineage>
</organism>
<dbReference type="GO" id="GO:0003677">
    <property type="term" value="F:DNA binding"/>
    <property type="evidence" value="ECO:0007669"/>
    <property type="project" value="InterPro"/>
</dbReference>
<dbReference type="Gene3D" id="2.40.40.20">
    <property type="match status" value="1"/>
</dbReference>
<sequence length="498" mass="55718">MDAEVYVYDDKIKPIDRVEFSIFPNEEKKKISAVRDDPNGIDIAELYDNVEPKRGGLIDPRLGPPGTDMDCATCGLNSSKCVGHFGHISLAEPIFHIGYLQIVKRILSCICLRCSKLLIHKNEKEIAEMLKNKTGKNLLNEVKNLTKNITHCSKANYGCGTPVSKIKIEINKTYVQILLVAEIAMAPGSFEGATEDEGLDASKRKLRQILSPAKVYAILSGISDTDCRIMGMDPTKSRPEDMIQQIFTVPPVQVRPSVKADYMQSSTMEDDLTHKLADIIKANIRIRKYKETIGDGDALMKYGPDQIQLLQFHGSTYFDNASVSLPKAEQKSKPIKSLSERLKGKEGRIRSNLMGKRVDYSARTVITPDPSLDMNQLGVPVTIAKNITFPEIVTPENINRLQALVKRGRNKYPGANFVFPISNFKSGKRLLPIDLRYREGGVDLRIGDVVERHIVSGDYVLLNRQPTLHKLSMMGHKVKILDDLRLNTFRLNPCVTTP</sequence>
<dbReference type="InterPro" id="IPR000722">
    <property type="entry name" value="RNA_pol_asu"/>
</dbReference>
<dbReference type="Pfam" id="PF04997">
    <property type="entry name" value="RNA_pol_Rpb1_1"/>
    <property type="match status" value="1"/>
</dbReference>
<dbReference type="SUPFAM" id="SSF64484">
    <property type="entry name" value="beta and beta-prime subunits of DNA dependent RNA-polymerase"/>
    <property type="match status" value="1"/>
</dbReference>
<evidence type="ECO:0000256" key="2">
    <source>
        <dbReference type="ARBA" id="ARBA00022478"/>
    </source>
</evidence>
<keyword evidence="2" id="KW-0240">DNA-directed RNA polymerase</keyword>
<dbReference type="InterPro" id="IPR007080">
    <property type="entry name" value="RNA_pol_Rpb1_1"/>
</dbReference>
<dbReference type="AlphaFoldDB" id="A0A6C0ABX9"/>
<dbReference type="EMBL" id="MN740543">
    <property type="protein sequence ID" value="QHS77164.1"/>
    <property type="molecule type" value="Genomic_DNA"/>
</dbReference>
<feature type="domain" description="RNA polymerase N-terminal" evidence="6">
    <location>
        <begin position="240"/>
        <end position="498"/>
    </location>
</feature>
<evidence type="ECO:0000256" key="5">
    <source>
        <dbReference type="ARBA" id="ARBA00023163"/>
    </source>
</evidence>
<name>A0A6C0ABX9_9ZZZZ</name>
<keyword evidence="3" id="KW-0808">Transferase</keyword>
<protein>
    <recommendedName>
        <fullName evidence="1">DNA-directed RNA polymerase</fullName>
        <ecNumber evidence="1">2.7.7.6</ecNumber>
    </recommendedName>
</protein>
<reference evidence="7" key="1">
    <citation type="journal article" date="2020" name="Nature">
        <title>Giant virus diversity and host interactions through global metagenomics.</title>
        <authorList>
            <person name="Schulz F."/>
            <person name="Roux S."/>
            <person name="Paez-Espino D."/>
            <person name="Jungbluth S."/>
            <person name="Walsh D.A."/>
            <person name="Denef V.J."/>
            <person name="McMahon K.D."/>
            <person name="Konstantinidis K.T."/>
            <person name="Eloe-Fadrosh E.A."/>
            <person name="Kyrpides N.C."/>
            <person name="Woyke T."/>
        </authorList>
    </citation>
    <scope>NUCLEOTIDE SEQUENCE</scope>
    <source>
        <strain evidence="7">GVMAG-S-1004661-13</strain>
    </source>
</reference>
<evidence type="ECO:0000313" key="7">
    <source>
        <dbReference type="EMBL" id="QHS77164.1"/>
    </source>
</evidence>
<dbReference type="InterPro" id="IPR045867">
    <property type="entry name" value="DNA-dir_RpoC_beta_prime"/>
</dbReference>
<dbReference type="EC" id="2.7.7.6" evidence="1"/>
<dbReference type="InterPro" id="IPR044893">
    <property type="entry name" value="RNA_pol_Rpb1_clamp_domain"/>
</dbReference>
<dbReference type="GO" id="GO:0005665">
    <property type="term" value="C:RNA polymerase II, core complex"/>
    <property type="evidence" value="ECO:0007669"/>
    <property type="project" value="TreeGrafter"/>
</dbReference>
<evidence type="ECO:0000259" key="6">
    <source>
        <dbReference type="SMART" id="SM00663"/>
    </source>
</evidence>
<accession>A0A6C0ABX9</accession>
<dbReference type="SMART" id="SM00663">
    <property type="entry name" value="RPOLA_N"/>
    <property type="match status" value="1"/>
</dbReference>
<dbReference type="InterPro" id="IPR006592">
    <property type="entry name" value="RNA_pol_N"/>
</dbReference>
<dbReference type="Gene3D" id="4.10.860.120">
    <property type="entry name" value="RNA polymerase II, clamp domain"/>
    <property type="match status" value="1"/>
</dbReference>
<proteinExistence type="predicted"/>
<dbReference type="PANTHER" id="PTHR19376:SF37">
    <property type="entry name" value="DNA-DIRECTED RNA POLYMERASE II SUBUNIT RPB1"/>
    <property type="match status" value="1"/>
</dbReference>
<evidence type="ECO:0000256" key="1">
    <source>
        <dbReference type="ARBA" id="ARBA00012418"/>
    </source>
</evidence>
<keyword evidence="5" id="KW-0804">Transcription</keyword>